<proteinExistence type="inferred from homology"/>
<dbReference type="PANTHER" id="PTHR12826:SF13">
    <property type="entry name" value="RNA-BINDING PROTEIN PNO1"/>
    <property type="match status" value="1"/>
</dbReference>
<accession>A0AAD1XR14</accession>
<dbReference type="FunFam" id="3.30.1370.10:FF:000009">
    <property type="entry name" value="RNA-binding protein PNO1"/>
    <property type="match status" value="1"/>
</dbReference>
<evidence type="ECO:0000256" key="1">
    <source>
        <dbReference type="ARBA" id="ARBA00004604"/>
    </source>
</evidence>
<organism evidence="7 8">
    <name type="scientific">Euplotes crassus</name>
    <dbReference type="NCBI Taxonomy" id="5936"/>
    <lineage>
        <taxon>Eukaryota</taxon>
        <taxon>Sar</taxon>
        <taxon>Alveolata</taxon>
        <taxon>Ciliophora</taxon>
        <taxon>Intramacronucleata</taxon>
        <taxon>Spirotrichea</taxon>
        <taxon>Hypotrichia</taxon>
        <taxon>Euplotida</taxon>
        <taxon>Euplotidae</taxon>
        <taxon>Moneuplotes</taxon>
    </lineage>
</organism>
<gene>
    <name evidence="7" type="ORF">ECRASSUSDP1_LOCUS18754</name>
</gene>
<comment type="similarity">
    <text evidence="2">Belongs to the PNO1 family.</text>
</comment>
<dbReference type="Pfam" id="PF17903">
    <property type="entry name" value="KH_KRR1_1st"/>
    <property type="match status" value="1"/>
</dbReference>
<evidence type="ECO:0000313" key="8">
    <source>
        <dbReference type="Proteomes" id="UP001295684"/>
    </source>
</evidence>
<keyword evidence="3" id="KW-0694">RNA-binding</keyword>
<comment type="subcellular location">
    <subcellularLocation>
        <location evidence="1">Nucleus</location>
        <location evidence="1">Nucleolus</location>
    </subcellularLocation>
</comment>
<keyword evidence="8" id="KW-1185">Reference proteome</keyword>
<feature type="domain" description="K Homology" evidence="6">
    <location>
        <begin position="171"/>
        <end position="239"/>
    </location>
</feature>
<dbReference type="PANTHER" id="PTHR12826">
    <property type="entry name" value="RIBONUCLEASE Y"/>
    <property type="match status" value="1"/>
</dbReference>
<dbReference type="InterPro" id="IPR036612">
    <property type="entry name" value="KH_dom_type_1_sf"/>
</dbReference>
<dbReference type="InterPro" id="IPR055212">
    <property type="entry name" value="KH-I_PNO1_first"/>
</dbReference>
<dbReference type="CDD" id="cd22392">
    <property type="entry name" value="KH-I_PNO1_rpt2"/>
    <property type="match status" value="1"/>
</dbReference>
<evidence type="ECO:0000256" key="4">
    <source>
        <dbReference type="ARBA" id="ARBA00023242"/>
    </source>
</evidence>
<dbReference type="AlphaFoldDB" id="A0AAD1XR14"/>
<dbReference type="InterPro" id="IPR055211">
    <property type="entry name" value="KH_PNO1_2nd"/>
</dbReference>
<evidence type="ECO:0000313" key="7">
    <source>
        <dbReference type="EMBL" id="CAI2377370.1"/>
    </source>
</evidence>
<reference evidence="7" key="1">
    <citation type="submission" date="2023-07" db="EMBL/GenBank/DDBJ databases">
        <authorList>
            <consortium name="AG Swart"/>
            <person name="Singh M."/>
            <person name="Singh A."/>
            <person name="Seah K."/>
            <person name="Emmerich C."/>
        </authorList>
    </citation>
    <scope>NUCLEOTIDE SEQUENCE</scope>
    <source>
        <strain evidence="7">DP1</strain>
    </source>
</reference>
<dbReference type="Gene3D" id="3.30.1370.10">
    <property type="entry name" value="K Homology domain, type 1"/>
    <property type="match status" value="2"/>
</dbReference>
<sequence length="261" mass="30153">MENETQTKKLVDDSEVTKLENTKEEEKDTEMNPKGEVPALAEAHDDQTELTKEDKESLMKFETLNNQEIEFDKAKIGQKKKTEFRRIPVPLHRYTPLRSNWETILKTLVKHMKLLVRMNTRRRAVEIKTTKEVRDQGVIQKAADFLKAFMLGFELQDAVAILRLEDLHIQTFEIKDVKILRNDHLPRCIGRICGEKGKTKNAIENATRTRIVVADTRIHILGSFANIQFAKSAVCNLIMGSPPGKVYSKLRNISRRINERM</sequence>
<dbReference type="InterPro" id="IPR041174">
    <property type="entry name" value="KRR1-like_KH1"/>
</dbReference>
<evidence type="ECO:0000256" key="3">
    <source>
        <dbReference type="ARBA" id="ARBA00022884"/>
    </source>
</evidence>
<dbReference type="CDD" id="cd22391">
    <property type="entry name" value="KH-I_PNO1_rpt1"/>
    <property type="match status" value="1"/>
</dbReference>
<dbReference type="EMBL" id="CAMPGE010019005">
    <property type="protein sequence ID" value="CAI2377370.1"/>
    <property type="molecule type" value="Genomic_DNA"/>
</dbReference>
<keyword evidence="4" id="KW-0539">Nucleus</keyword>
<dbReference type="GO" id="GO:0042254">
    <property type="term" value="P:ribosome biogenesis"/>
    <property type="evidence" value="ECO:0007669"/>
    <property type="project" value="UniProtKB-ARBA"/>
</dbReference>
<name>A0AAD1XR14_EUPCR</name>
<feature type="region of interest" description="Disordered" evidence="5">
    <location>
        <begin position="1"/>
        <end position="54"/>
    </location>
</feature>
<evidence type="ECO:0000259" key="6">
    <source>
        <dbReference type="SMART" id="SM00322"/>
    </source>
</evidence>
<evidence type="ECO:0000256" key="2">
    <source>
        <dbReference type="ARBA" id="ARBA00007515"/>
    </source>
</evidence>
<feature type="compositionally biased region" description="Basic and acidic residues" evidence="5">
    <location>
        <begin position="42"/>
        <end position="54"/>
    </location>
</feature>
<dbReference type="SUPFAM" id="SSF54791">
    <property type="entry name" value="Eukaryotic type KH-domain (KH-domain type I)"/>
    <property type="match status" value="1"/>
</dbReference>
<evidence type="ECO:0000256" key="5">
    <source>
        <dbReference type="SAM" id="MobiDB-lite"/>
    </source>
</evidence>
<dbReference type="GO" id="GO:0003723">
    <property type="term" value="F:RNA binding"/>
    <property type="evidence" value="ECO:0007669"/>
    <property type="project" value="UniProtKB-KW"/>
</dbReference>
<dbReference type="Proteomes" id="UP001295684">
    <property type="component" value="Unassembled WGS sequence"/>
</dbReference>
<dbReference type="SMART" id="SM00322">
    <property type="entry name" value="KH"/>
    <property type="match status" value="1"/>
</dbReference>
<dbReference type="InterPro" id="IPR004087">
    <property type="entry name" value="KH_dom"/>
</dbReference>
<comment type="caution">
    <text evidence="7">The sequence shown here is derived from an EMBL/GenBank/DDBJ whole genome shotgun (WGS) entry which is preliminary data.</text>
</comment>
<dbReference type="GO" id="GO:0005730">
    <property type="term" value="C:nucleolus"/>
    <property type="evidence" value="ECO:0007669"/>
    <property type="project" value="UniProtKB-SubCell"/>
</dbReference>
<protein>
    <recommendedName>
        <fullName evidence="6">K Homology domain-containing protein</fullName>
    </recommendedName>
</protein>
<feature type="compositionally biased region" description="Basic and acidic residues" evidence="5">
    <location>
        <begin position="1"/>
        <end position="33"/>
    </location>
</feature>
<dbReference type="Pfam" id="PF22891">
    <property type="entry name" value="KH_PNO1_2nd"/>
    <property type="match status" value="1"/>
</dbReference>